<feature type="compositionally biased region" description="Basic and acidic residues" evidence="1">
    <location>
        <begin position="55"/>
        <end position="76"/>
    </location>
</feature>
<evidence type="ECO:0000313" key="2">
    <source>
        <dbReference type="EMBL" id="KFB53531.1"/>
    </source>
</evidence>
<reference evidence="2 4" key="1">
    <citation type="journal article" date="2014" name="BMC Genomics">
        <title>Genome sequence of Anopheles sinensis provides insight into genetics basis of mosquito competence for malaria parasites.</title>
        <authorList>
            <person name="Zhou D."/>
            <person name="Zhang D."/>
            <person name="Ding G."/>
            <person name="Shi L."/>
            <person name="Hou Q."/>
            <person name="Ye Y."/>
            <person name="Xu Y."/>
            <person name="Zhou H."/>
            <person name="Xiong C."/>
            <person name="Li S."/>
            <person name="Yu J."/>
            <person name="Hong S."/>
            <person name="Yu X."/>
            <person name="Zou P."/>
            <person name="Chen C."/>
            <person name="Chang X."/>
            <person name="Wang W."/>
            <person name="Lv Y."/>
            <person name="Sun Y."/>
            <person name="Ma L."/>
            <person name="Shen B."/>
            <person name="Zhu C."/>
        </authorList>
    </citation>
    <scope>NUCLEOTIDE SEQUENCE [LARGE SCALE GENOMIC DNA]</scope>
</reference>
<organism evidence="2">
    <name type="scientific">Anopheles sinensis</name>
    <name type="common">Mosquito</name>
    <dbReference type="NCBI Taxonomy" id="74873"/>
    <lineage>
        <taxon>Eukaryota</taxon>
        <taxon>Metazoa</taxon>
        <taxon>Ecdysozoa</taxon>
        <taxon>Arthropoda</taxon>
        <taxon>Hexapoda</taxon>
        <taxon>Insecta</taxon>
        <taxon>Pterygota</taxon>
        <taxon>Neoptera</taxon>
        <taxon>Endopterygota</taxon>
        <taxon>Diptera</taxon>
        <taxon>Nematocera</taxon>
        <taxon>Culicoidea</taxon>
        <taxon>Culicidae</taxon>
        <taxon>Anophelinae</taxon>
        <taxon>Anopheles</taxon>
    </lineage>
</organism>
<sequence>MDSMHSRGSPLVRKTKWTKPGGSTQSNREPDRPNRIKADRASIGRSQKEEEEENEVKKCDGDGDPRTRARETEILV</sequence>
<feature type="region of interest" description="Disordered" evidence="1">
    <location>
        <begin position="1"/>
        <end position="76"/>
    </location>
</feature>
<dbReference type="EMBL" id="KE525420">
    <property type="protein sequence ID" value="KFB53531.1"/>
    <property type="molecule type" value="Genomic_DNA"/>
</dbReference>
<proteinExistence type="predicted"/>
<keyword evidence="2" id="KW-0689">Ribosomal protein</keyword>
<keyword evidence="4" id="KW-1185">Reference proteome</keyword>
<accession>A0A084WTI7</accession>
<dbReference type="EnsemblMetazoa" id="ASIC021760-RA">
    <property type="protein sequence ID" value="ASIC021760-PA"/>
    <property type="gene ID" value="ASIC021760"/>
</dbReference>
<dbReference type="EMBL" id="ATLV01026894">
    <property type="status" value="NOT_ANNOTATED_CDS"/>
    <property type="molecule type" value="Genomic_DNA"/>
</dbReference>
<dbReference type="GO" id="GO:0005840">
    <property type="term" value="C:ribosome"/>
    <property type="evidence" value="ECO:0007669"/>
    <property type="project" value="UniProtKB-KW"/>
</dbReference>
<evidence type="ECO:0000313" key="4">
    <source>
        <dbReference type="Proteomes" id="UP000030765"/>
    </source>
</evidence>
<reference evidence="3" key="2">
    <citation type="submission" date="2020-05" db="UniProtKB">
        <authorList>
            <consortium name="EnsemblMetazoa"/>
        </authorList>
    </citation>
    <scope>IDENTIFICATION</scope>
</reference>
<gene>
    <name evidence="2" type="ORF">ZHAS_00021760</name>
</gene>
<protein>
    <submittedName>
        <fullName evidence="2 3">Ribosomal protein L29</fullName>
    </submittedName>
</protein>
<evidence type="ECO:0000256" key="1">
    <source>
        <dbReference type="SAM" id="MobiDB-lite"/>
    </source>
</evidence>
<feature type="compositionally biased region" description="Basic and acidic residues" evidence="1">
    <location>
        <begin position="28"/>
        <end position="48"/>
    </location>
</feature>
<evidence type="ECO:0000313" key="3">
    <source>
        <dbReference type="EnsemblMetazoa" id="ASIC021760-PA"/>
    </source>
</evidence>
<dbReference type="Proteomes" id="UP000030765">
    <property type="component" value="Unassembled WGS sequence"/>
</dbReference>
<dbReference type="AlphaFoldDB" id="A0A084WTI7"/>
<keyword evidence="2" id="KW-0687">Ribonucleoprotein</keyword>
<dbReference type="VEuPathDB" id="VectorBase:ASIC021760"/>
<name>A0A084WTI7_ANOSI</name>